<dbReference type="Proteomes" id="UP000000311">
    <property type="component" value="Unassembled WGS sequence"/>
</dbReference>
<proteinExistence type="predicted"/>
<evidence type="ECO:0000313" key="2">
    <source>
        <dbReference type="EMBL" id="EFN65962.1"/>
    </source>
</evidence>
<evidence type="ECO:0000313" key="3">
    <source>
        <dbReference type="Proteomes" id="UP000000311"/>
    </source>
</evidence>
<reference evidence="2 3" key="1">
    <citation type="journal article" date="2010" name="Science">
        <title>Genomic comparison of the ants Camponotus floridanus and Harpegnathos saltator.</title>
        <authorList>
            <person name="Bonasio R."/>
            <person name="Zhang G."/>
            <person name="Ye C."/>
            <person name="Mutti N.S."/>
            <person name="Fang X."/>
            <person name="Qin N."/>
            <person name="Donahue G."/>
            <person name="Yang P."/>
            <person name="Li Q."/>
            <person name="Li C."/>
            <person name="Zhang P."/>
            <person name="Huang Z."/>
            <person name="Berger S.L."/>
            <person name="Reinberg D."/>
            <person name="Wang J."/>
            <person name="Liebig J."/>
        </authorList>
    </citation>
    <scope>NUCLEOTIDE SEQUENCE [LARGE SCALE GENOMIC DNA]</scope>
    <source>
        <strain evidence="3">C129</strain>
    </source>
</reference>
<dbReference type="InParanoid" id="E2AKT9"/>
<dbReference type="EMBL" id="GL440405">
    <property type="protein sequence ID" value="EFN65962.1"/>
    <property type="molecule type" value="Genomic_DNA"/>
</dbReference>
<accession>E2AKT9</accession>
<keyword evidence="3" id="KW-1185">Reference proteome</keyword>
<name>E2AKT9_CAMFO</name>
<gene>
    <name evidence="2" type="ORF">EAG_06007</name>
</gene>
<organism evidence="3">
    <name type="scientific">Camponotus floridanus</name>
    <name type="common">Florida carpenter ant</name>
    <dbReference type="NCBI Taxonomy" id="104421"/>
    <lineage>
        <taxon>Eukaryota</taxon>
        <taxon>Metazoa</taxon>
        <taxon>Ecdysozoa</taxon>
        <taxon>Arthropoda</taxon>
        <taxon>Hexapoda</taxon>
        <taxon>Insecta</taxon>
        <taxon>Pterygota</taxon>
        <taxon>Neoptera</taxon>
        <taxon>Endopterygota</taxon>
        <taxon>Hymenoptera</taxon>
        <taxon>Apocrita</taxon>
        <taxon>Aculeata</taxon>
        <taxon>Formicoidea</taxon>
        <taxon>Formicidae</taxon>
        <taxon>Formicinae</taxon>
        <taxon>Camponotus</taxon>
    </lineage>
</organism>
<feature type="region of interest" description="Disordered" evidence="1">
    <location>
        <begin position="94"/>
        <end position="113"/>
    </location>
</feature>
<sequence length="245" mass="27307">MPSELYDSVPVPITIYIAPPELELYQAGSDKMDNIFNHAQTANCLLSTAVSVSRDIINRYKSLQSSVEGICGAVATTSPALAANYGSLSWARPARRPVQKEKQHSAQDSAGQSQQLSFVAAQDCWNLLKEVAPGGRSCRVRDKCTLPDRIPFLKKPLTNNNSSRRNIIRLFLEQSLCNDDSDESQKLNVYKQARAERIESSESFPKLSIDSNDNKPPTISTYTSVPVIIEEYFNDFSTDSRRLKL</sequence>
<protein>
    <submittedName>
        <fullName evidence="2">Uncharacterized protein</fullName>
    </submittedName>
</protein>
<dbReference type="AlphaFoldDB" id="E2AKT9"/>
<evidence type="ECO:0000256" key="1">
    <source>
        <dbReference type="SAM" id="MobiDB-lite"/>
    </source>
</evidence>